<keyword evidence="2" id="KW-0732">Signal</keyword>
<reference evidence="3" key="1">
    <citation type="submission" date="2021-01" db="EMBL/GenBank/DDBJ databases">
        <authorList>
            <person name="Corre E."/>
            <person name="Pelletier E."/>
            <person name="Niang G."/>
            <person name="Scheremetjew M."/>
            <person name="Finn R."/>
            <person name="Kale V."/>
            <person name="Holt S."/>
            <person name="Cochrane G."/>
            <person name="Meng A."/>
            <person name="Brown T."/>
            <person name="Cohen L."/>
        </authorList>
    </citation>
    <scope>NUCLEOTIDE SEQUENCE</scope>
    <source>
        <strain evidence="3">379</strain>
    </source>
</reference>
<feature type="transmembrane region" description="Helical" evidence="1">
    <location>
        <begin position="96"/>
        <end position="121"/>
    </location>
</feature>
<feature type="signal peptide" evidence="2">
    <location>
        <begin position="1"/>
        <end position="18"/>
    </location>
</feature>
<protein>
    <recommendedName>
        <fullName evidence="4">Ion transport domain-containing protein</fullName>
    </recommendedName>
</protein>
<evidence type="ECO:0000256" key="1">
    <source>
        <dbReference type="SAM" id="Phobius"/>
    </source>
</evidence>
<keyword evidence="1" id="KW-1133">Transmembrane helix</keyword>
<keyword evidence="1" id="KW-0812">Transmembrane</keyword>
<dbReference type="AlphaFoldDB" id="A0A7S3RE73"/>
<name>A0A7S3RE73_EMIHU</name>
<evidence type="ECO:0000313" key="3">
    <source>
        <dbReference type="EMBL" id="CAE0521491.1"/>
    </source>
</evidence>
<accession>A0A7S3RE73</accession>
<proteinExistence type="predicted"/>
<sequence length="268" mass="28382">MFALSLASVIASVAAAKAKVEEAAGSPILDALQAMATDIYQSTLGLAQDVAGLTFAAPRFSVDVYMWAVAHVRSAPTLAVKVYNGDDSTMNDFTSFAVYAAGVIFCVYVGVVALNLVLVLFTSVKDYFQGYLVLPTKIPIINQKLPELLMALRDDLQVEVFDRVRTFKCDKWIIPLEGQTGKPSLKGAVASLAMAMSACMMLSCAARASIRLPPPPSLPSPRPVNPLRRCAPAIHALVKSGADKAGAEAIAYTVGTALGLQYLAKQAA</sequence>
<evidence type="ECO:0008006" key="4">
    <source>
        <dbReference type="Google" id="ProtNLM"/>
    </source>
</evidence>
<feature type="chain" id="PRO_5030727165" description="Ion transport domain-containing protein" evidence="2">
    <location>
        <begin position="19"/>
        <end position="268"/>
    </location>
</feature>
<gene>
    <name evidence="3" type="ORF">EHUX00137_LOCUS787</name>
</gene>
<dbReference type="EMBL" id="HBIR01001129">
    <property type="protein sequence ID" value="CAE0521491.1"/>
    <property type="molecule type" value="Transcribed_RNA"/>
</dbReference>
<keyword evidence="1" id="KW-0472">Membrane</keyword>
<evidence type="ECO:0000256" key="2">
    <source>
        <dbReference type="SAM" id="SignalP"/>
    </source>
</evidence>
<organism evidence="3">
    <name type="scientific">Emiliania huxleyi</name>
    <name type="common">Coccolithophore</name>
    <name type="synonym">Pontosphaera huxleyi</name>
    <dbReference type="NCBI Taxonomy" id="2903"/>
    <lineage>
        <taxon>Eukaryota</taxon>
        <taxon>Haptista</taxon>
        <taxon>Haptophyta</taxon>
        <taxon>Prymnesiophyceae</taxon>
        <taxon>Isochrysidales</taxon>
        <taxon>Noelaerhabdaceae</taxon>
        <taxon>Emiliania</taxon>
    </lineage>
</organism>